<keyword evidence="1" id="KW-0472">Membrane</keyword>
<keyword evidence="3" id="KW-1185">Reference proteome</keyword>
<organism evidence="2 3">
    <name type="scientific">Ruthenibacterium intestinale</name>
    <dbReference type="NCBI Taxonomy" id="3133163"/>
    <lineage>
        <taxon>Bacteria</taxon>
        <taxon>Bacillati</taxon>
        <taxon>Bacillota</taxon>
        <taxon>Clostridia</taxon>
        <taxon>Eubacteriales</taxon>
        <taxon>Oscillospiraceae</taxon>
        <taxon>Ruthenibacterium</taxon>
    </lineage>
</organism>
<dbReference type="RefSeq" id="WP_349214991.1">
    <property type="nucleotide sequence ID" value="NZ_JBBMFA010000059.1"/>
</dbReference>
<name>A0ABV1GD31_9FIRM</name>
<accession>A0ABV1GD31</accession>
<evidence type="ECO:0000256" key="1">
    <source>
        <dbReference type="SAM" id="Phobius"/>
    </source>
</evidence>
<dbReference type="Proteomes" id="UP001477672">
    <property type="component" value="Unassembled WGS sequence"/>
</dbReference>
<sequence>MKQLSAWMREPVARAAAQFLRVICYFVIGFFLLGLLLSALGRQTFELHTGEGVYERAIYAEENHEPASRSLTVTSPDSVYVWAQDGEIDPAVRVFLVLLYAVNAVPLVAAYWILSRVFANIHRGEIFSQRNAAGLLYYGLLQLFTALLVPFLKLGLCGLFNLFSQSRIALSTGQNLLNNAIPSIAVLVAAYILSYGVSLQDEVDHTL</sequence>
<comment type="caution">
    <text evidence="2">The sequence shown here is derived from an EMBL/GenBank/DDBJ whole genome shotgun (WGS) entry which is preliminary data.</text>
</comment>
<feature type="transmembrane region" description="Helical" evidence="1">
    <location>
        <begin position="176"/>
        <end position="197"/>
    </location>
</feature>
<evidence type="ECO:0000313" key="3">
    <source>
        <dbReference type="Proteomes" id="UP001477672"/>
    </source>
</evidence>
<dbReference type="InterPro" id="IPR021354">
    <property type="entry name" value="DUF2975"/>
</dbReference>
<gene>
    <name evidence="2" type="ORF">WMO24_03805</name>
</gene>
<evidence type="ECO:0000313" key="2">
    <source>
        <dbReference type="EMBL" id="MEQ2519557.1"/>
    </source>
</evidence>
<proteinExistence type="predicted"/>
<feature type="transmembrane region" description="Helical" evidence="1">
    <location>
        <begin position="94"/>
        <end position="114"/>
    </location>
</feature>
<dbReference type="Pfam" id="PF11188">
    <property type="entry name" value="DUF2975"/>
    <property type="match status" value="1"/>
</dbReference>
<protein>
    <submittedName>
        <fullName evidence="2">DUF2975 domain-containing protein</fullName>
    </submittedName>
</protein>
<keyword evidence="1" id="KW-1133">Transmembrane helix</keyword>
<reference evidence="2 3" key="1">
    <citation type="submission" date="2024-03" db="EMBL/GenBank/DDBJ databases">
        <title>Human intestinal bacterial collection.</title>
        <authorList>
            <person name="Pauvert C."/>
            <person name="Hitch T.C.A."/>
            <person name="Clavel T."/>
        </authorList>
    </citation>
    <scope>NUCLEOTIDE SEQUENCE [LARGE SCALE GENOMIC DNA]</scope>
    <source>
        <strain evidence="2 3">CLA-JM-H11</strain>
    </source>
</reference>
<feature type="transmembrane region" description="Helical" evidence="1">
    <location>
        <begin position="20"/>
        <end position="40"/>
    </location>
</feature>
<dbReference type="EMBL" id="JBBMFA010000059">
    <property type="protein sequence ID" value="MEQ2519557.1"/>
    <property type="molecule type" value="Genomic_DNA"/>
</dbReference>
<feature type="transmembrane region" description="Helical" evidence="1">
    <location>
        <begin position="135"/>
        <end position="156"/>
    </location>
</feature>
<keyword evidence="1" id="KW-0812">Transmembrane</keyword>